<dbReference type="VEuPathDB" id="FungiDB:Z518_00944"/>
<sequence>MDQRQKEIYAQLHQSERVDLVVGGRDTPTEAFPFPRDFLSLRSRRFREILKQQEKSVEILDTLPQTMKDFMVWTFSLKPRILEGATFEEVARLGIFACQYQIPALSNQVTDQIRANLASGEWRLQSSIVNDIYKAAASGSPLREVIRAALGQIVRPPGEGEGEGEGGVPEDWEETFKNNPDLGYDCFRVSRAVKDSEWTSDYLSKVCRFHDHQGVSHQSAGCDGCPYAEWECYPAGEQDDVNGPTDEQETVHEAKEANGVHDDLNTNGVTDMPTESAQAENVVDGINGTAEKATMTHRLNWADDSEAVMDEETKPVAAETFVDDADGSVVPESISGDEPQAMGLNGTMLGKVGGSPPEKPQVDLKGQKNQKKRRNRKNSSAV</sequence>
<dbReference type="AlphaFoldDB" id="A0A0D2HGR0"/>
<dbReference type="RefSeq" id="XP_013276999.1">
    <property type="nucleotide sequence ID" value="XM_013421545.1"/>
</dbReference>
<dbReference type="Proteomes" id="UP000053617">
    <property type="component" value="Unassembled WGS sequence"/>
</dbReference>
<dbReference type="GeneID" id="25289015"/>
<name>A0A0D2HGR0_9EURO</name>
<dbReference type="HOGENOM" id="CLU_043169_0_0_1"/>
<reference evidence="2 3" key="1">
    <citation type="submission" date="2015-01" db="EMBL/GenBank/DDBJ databases">
        <title>The Genome Sequence of Rhinocladiella mackenzie CBS 650.93.</title>
        <authorList>
            <consortium name="The Broad Institute Genomics Platform"/>
            <person name="Cuomo C."/>
            <person name="de Hoog S."/>
            <person name="Gorbushina A."/>
            <person name="Stielow B."/>
            <person name="Teixiera M."/>
            <person name="Abouelleil A."/>
            <person name="Chapman S.B."/>
            <person name="Priest M."/>
            <person name="Young S.K."/>
            <person name="Wortman J."/>
            <person name="Nusbaum C."/>
            <person name="Birren B."/>
        </authorList>
    </citation>
    <scope>NUCLEOTIDE SEQUENCE [LARGE SCALE GENOMIC DNA]</scope>
    <source>
        <strain evidence="2 3">CBS 650.93</strain>
    </source>
</reference>
<evidence type="ECO:0000256" key="1">
    <source>
        <dbReference type="SAM" id="MobiDB-lite"/>
    </source>
</evidence>
<evidence type="ECO:0000313" key="3">
    <source>
        <dbReference type="Proteomes" id="UP000053617"/>
    </source>
</evidence>
<dbReference type="STRING" id="1442369.A0A0D2HGR0"/>
<organism evidence="2 3">
    <name type="scientific">Rhinocladiella mackenziei CBS 650.93</name>
    <dbReference type="NCBI Taxonomy" id="1442369"/>
    <lineage>
        <taxon>Eukaryota</taxon>
        <taxon>Fungi</taxon>
        <taxon>Dikarya</taxon>
        <taxon>Ascomycota</taxon>
        <taxon>Pezizomycotina</taxon>
        <taxon>Eurotiomycetes</taxon>
        <taxon>Chaetothyriomycetidae</taxon>
        <taxon>Chaetothyriales</taxon>
        <taxon>Herpotrichiellaceae</taxon>
        <taxon>Rhinocladiella</taxon>
    </lineage>
</organism>
<evidence type="ECO:0000313" key="2">
    <source>
        <dbReference type="EMBL" id="KIX09863.1"/>
    </source>
</evidence>
<dbReference type="EMBL" id="KN847475">
    <property type="protein sequence ID" value="KIX09863.1"/>
    <property type="molecule type" value="Genomic_DNA"/>
</dbReference>
<dbReference type="OrthoDB" id="194443at2759"/>
<protein>
    <recommendedName>
        <fullName evidence="4">BTB domain-containing protein</fullName>
    </recommendedName>
</protein>
<evidence type="ECO:0008006" key="4">
    <source>
        <dbReference type="Google" id="ProtNLM"/>
    </source>
</evidence>
<feature type="region of interest" description="Disordered" evidence="1">
    <location>
        <begin position="326"/>
        <end position="382"/>
    </location>
</feature>
<accession>A0A0D2HGR0</accession>
<proteinExistence type="predicted"/>
<gene>
    <name evidence="2" type="ORF">Z518_00944</name>
</gene>
<keyword evidence="3" id="KW-1185">Reference proteome</keyword>
<feature type="compositionally biased region" description="Basic residues" evidence="1">
    <location>
        <begin position="368"/>
        <end position="382"/>
    </location>
</feature>